<protein>
    <recommendedName>
        <fullName evidence="1">FERM domain-containing protein</fullName>
    </recommendedName>
</protein>
<dbReference type="Pfam" id="PF02174">
    <property type="entry name" value="IRS"/>
    <property type="match status" value="1"/>
</dbReference>
<dbReference type="Gene3D" id="2.30.29.30">
    <property type="entry name" value="Pleckstrin-homology domain (PH domain)/Phosphotyrosine-binding domain (PTB)"/>
    <property type="match status" value="1"/>
</dbReference>
<dbReference type="SUPFAM" id="SSF50729">
    <property type="entry name" value="PH domain-like"/>
    <property type="match status" value="1"/>
</dbReference>
<dbReference type="CDD" id="cd13202">
    <property type="entry name" value="FERM_C_MyoX"/>
    <property type="match status" value="1"/>
</dbReference>
<accession>A0A7M5WVU4</accession>
<dbReference type="AlphaFoldDB" id="A0A7M5WVU4"/>
<dbReference type="PANTHER" id="PTHR46049">
    <property type="entry name" value="AGAP003327-PA"/>
    <property type="match status" value="1"/>
</dbReference>
<dbReference type="InterPro" id="IPR019748">
    <property type="entry name" value="FERM_central"/>
</dbReference>
<dbReference type="PROSITE" id="PS50057">
    <property type="entry name" value="FERM_3"/>
    <property type="match status" value="1"/>
</dbReference>
<dbReference type="InterPro" id="IPR051724">
    <property type="entry name" value="Actin_motor_Myosin"/>
</dbReference>
<dbReference type="EnsemblMetazoa" id="CLYHEMT013922.1">
    <property type="protein sequence ID" value="CLYHEMP013922.1"/>
    <property type="gene ID" value="CLYHEMG013922"/>
</dbReference>
<dbReference type="Pfam" id="PF00373">
    <property type="entry name" value="FERM_M"/>
    <property type="match status" value="1"/>
</dbReference>
<organism evidence="2 3">
    <name type="scientific">Clytia hemisphaerica</name>
    <dbReference type="NCBI Taxonomy" id="252671"/>
    <lineage>
        <taxon>Eukaryota</taxon>
        <taxon>Metazoa</taxon>
        <taxon>Cnidaria</taxon>
        <taxon>Hydrozoa</taxon>
        <taxon>Hydroidolina</taxon>
        <taxon>Leptothecata</taxon>
        <taxon>Obeliida</taxon>
        <taxon>Clytiidae</taxon>
        <taxon>Clytia</taxon>
    </lineage>
</organism>
<dbReference type="PANTHER" id="PTHR46049:SF3">
    <property type="entry name" value="MYOSIN VIIA"/>
    <property type="match status" value="1"/>
</dbReference>
<proteinExistence type="predicted"/>
<sequence>MTEQPKYNIEEELSAIKSNVMTKWREIEGTLPDDAQMEYMSIVKNWHGFGSTMFNVTSKDPTMPKDLQLGVSFNNVALYRREETRPLATYNYEDILSFGAPQPSTYRIVVQGKNPVTFETEKVVEIAKLMKAYINEIVKNARRKSAVLRDSLYLIGDPN</sequence>
<dbReference type="InterPro" id="IPR000299">
    <property type="entry name" value="FERM_domain"/>
</dbReference>
<evidence type="ECO:0000259" key="1">
    <source>
        <dbReference type="PROSITE" id="PS50057"/>
    </source>
</evidence>
<dbReference type="InterPro" id="IPR014352">
    <property type="entry name" value="FERM/acyl-CoA-bd_prot_sf"/>
</dbReference>
<dbReference type="InterPro" id="IPR011993">
    <property type="entry name" value="PH-like_dom_sf"/>
</dbReference>
<dbReference type="Proteomes" id="UP000594262">
    <property type="component" value="Unplaced"/>
</dbReference>
<dbReference type="InterPro" id="IPR002404">
    <property type="entry name" value="IRS_PTB"/>
</dbReference>
<reference evidence="2" key="1">
    <citation type="submission" date="2021-01" db="UniProtKB">
        <authorList>
            <consortium name="EnsemblMetazoa"/>
        </authorList>
    </citation>
    <scope>IDENTIFICATION</scope>
</reference>
<dbReference type="InterPro" id="IPR041797">
    <property type="entry name" value="MyoX_FERM_C"/>
</dbReference>
<dbReference type="Gene3D" id="1.20.80.10">
    <property type="match status" value="1"/>
</dbReference>
<feature type="domain" description="FERM" evidence="1">
    <location>
        <begin position="1"/>
        <end position="145"/>
    </location>
</feature>
<keyword evidence="3" id="KW-1185">Reference proteome</keyword>
<dbReference type="OrthoDB" id="6108017at2759"/>
<name>A0A7M5WVU4_9CNID</name>
<evidence type="ECO:0000313" key="2">
    <source>
        <dbReference type="EnsemblMetazoa" id="CLYHEMP013922.1"/>
    </source>
</evidence>
<evidence type="ECO:0000313" key="3">
    <source>
        <dbReference type="Proteomes" id="UP000594262"/>
    </source>
</evidence>